<organism evidence="2 3">
    <name type="scientific">Methanobrevibacter olleyae</name>
    <dbReference type="NCBI Taxonomy" id="294671"/>
    <lineage>
        <taxon>Archaea</taxon>
        <taxon>Methanobacteriati</taxon>
        <taxon>Methanobacteriota</taxon>
        <taxon>Methanomada group</taxon>
        <taxon>Methanobacteria</taxon>
        <taxon>Methanobacteriales</taxon>
        <taxon>Methanobacteriaceae</taxon>
        <taxon>Methanobrevibacter</taxon>
    </lineage>
</organism>
<dbReference type="InterPro" id="IPR035996">
    <property type="entry name" value="4pyrrol_Methylase_sf"/>
</dbReference>
<sequence>MMINLINVGSDIGNITINAFNAIIESDIIVNYDNIDLSDLDTYLKDKEIIDNGLEKSESVEETGDNEVIIGLDESESEETGGNEVIIGLDESESEETGGNEVIIGLDESESVEETGDIYSKLEEYYLKMELAISRSSDKNVALICSNRRNIYGIANLLIQMSSKYNDVEFKIYPAVSPIDYSSAVLGAPLNDFVAIDLNNPIVSEKELKNKIKFALKNDFVLFVHNPIGDNGDKVNFNILKEVMDDFNDELLAGIVNESYRYEISRFNDINEESIRENSTLIIGNKLTYKLEDYMVTSSDYIVKPKFISQNIDFFERYLKDETPKGLDYDCEYLPCHKALEACDFCYCPFYPCADGLTGGEWIKDKDVWSCQHCDWIHLEEPCQAVRKGLEDILEDKNDLKTKHMELLKLRRECLLKTLK</sequence>
<dbReference type="GO" id="GO:0008168">
    <property type="term" value="F:methyltransferase activity"/>
    <property type="evidence" value="ECO:0007669"/>
    <property type="project" value="InterPro"/>
</dbReference>
<dbReference type="Proteomes" id="UP000732619">
    <property type="component" value="Unassembled WGS sequence"/>
</dbReference>
<reference evidence="2" key="1">
    <citation type="submission" date="2019-04" db="EMBL/GenBank/DDBJ databases">
        <title>Evolution of Biomass-Degrading Anaerobic Consortia Revealed by Metagenomics.</title>
        <authorList>
            <person name="Peng X."/>
        </authorList>
    </citation>
    <scope>NUCLEOTIDE SEQUENCE</scope>
    <source>
        <strain evidence="2">SIG14</strain>
    </source>
</reference>
<dbReference type="PANTHER" id="PTHR47036:SF1">
    <property type="entry name" value="COBALT-FACTOR III C(17)-METHYLTRANSFERASE-RELATED"/>
    <property type="match status" value="1"/>
</dbReference>
<evidence type="ECO:0000313" key="3">
    <source>
        <dbReference type="Proteomes" id="UP000732619"/>
    </source>
</evidence>
<dbReference type="Pfam" id="PF04071">
    <property type="entry name" value="zf-like"/>
    <property type="match status" value="1"/>
</dbReference>
<dbReference type="PANTHER" id="PTHR47036">
    <property type="entry name" value="COBALT-FACTOR III C(17)-METHYLTRANSFERASE-RELATED"/>
    <property type="match status" value="1"/>
</dbReference>
<protein>
    <recommendedName>
        <fullName evidence="1">Cysteine-rich small domain-containing protein</fullName>
    </recommendedName>
</protein>
<proteinExistence type="predicted"/>
<dbReference type="InterPro" id="IPR007212">
    <property type="entry name" value="Zf-like"/>
</dbReference>
<dbReference type="AlphaFoldDB" id="A0A8T3VLM0"/>
<feature type="domain" description="Cysteine-rich small" evidence="1">
    <location>
        <begin position="329"/>
        <end position="399"/>
    </location>
</feature>
<dbReference type="InterPro" id="IPR051810">
    <property type="entry name" value="Precorrin_MeTrfase"/>
</dbReference>
<evidence type="ECO:0000313" key="2">
    <source>
        <dbReference type="EMBL" id="MBE6511527.1"/>
    </source>
</evidence>
<dbReference type="SUPFAM" id="SSF53790">
    <property type="entry name" value="Tetrapyrrole methylase"/>
    <property type="match status" value="1"/>
</dbReference>
<comment type="caution">
    <text evidence="2">The sequence shown here is derived from an EMBL/GenBank/DDBJ whole genome shotgun (WGS) entry which is preliminary data.</text>
</comment>
<name>A0A8T3VLM0_METOL</name>
<dbReference type="InterPro" id="IPR014776">
    <property type="entry name" value="4pyrrole_Mease_sub2"/>
</dbReference>
<dbReference type="Gene3D" id="3.30.950.10">
    <property type="entry name" value="Methyltransferase, Cobalt-precorrin-4 Transmethylase, Domain 2"/>
    <property type="match status" value="1"/>
</dbReference>
<evidence type="ECO:0000259" key="1">
    <source>
        <dbReference type="Pfam" id="PF04071"/>
    </source>
</evidence>
<accession>A0A8T3VLM0</accession>
<gene>
    <name evidence="2" type="ORF">E7Z75_00040</name>
</gene>
<dbReference type="EMBL" id="SUTG01000001">
    <property type="protein sequence ID" value="MBE6511527.1"/>
    <property type="molecule type" value="Genomic_DNA"/>
</dbReference>